<evidence type="ECO:0000256" key="1">
    <source>
        <dbReference type="ARBA" id="ARBA00004651"/>
    </source>
</evidence>
<name>A0A6J4VW65_9DEIN</name>
<feature type="transmembrane region" description="Helical" evidence="8">
    <location>
        <begin position="248"/>
        <end position="271"/>
    </location>
</feature>
<feature type="transmembrane region" description="Helical" evidence="8">
    <location>
        <begin position="307"/>
        <end position="330"/>
    </location>
</feature>
<comment type="similarity">
    <text evidence="2">Belongs to the autoinducer-2 exporter (AI-2E) (TC 2.A.86) family.</text>
</comment>
<feature type="transmembrane region" description="Helical" evidence="8">
    <location>
        <begin position="277"/>
        <end position="295"/>
    </location>
</feature>
<organism evidence="9">
    <name type="scientific">uncultured Truepera sp</name>
    <dbReference type="NCBI Taxonomy" id="543023"/>
    <lineage>
        <taxon>Bacteria</taxon>
        <taxon>Thermotogati</taxon>
        <taxon>Deinococcota</taxon>
        <taxon>Deinococci</taxon>
        <taxon>Trueperales</taxon>
        <taxon>Trueperaceae</taxon>
        <taxon>Truepera</taxon>
        <taxon>environmental samples</taxon>
    </lineage>
</organism>
<dbReference type="PANTHER" id="PTHR21716:SF53">
    <property type="entry name" value="PERMEASE PERM-RELATED"/>
    <property type="match status" value="1"/>
</dbReference>
<dbReference type="InterPro" id="IPR002549">
    <property type="entry name" value="AI-2E-like"/>
</dbReference>
<feature type="transmembrane region" description="Helical" evidence="8">
    <location>
        <begin position="193"/>
        <end position="219"/>
    </location>
</feature>
<evidence type="ECO:0000256" key="8">
    <source>
        <dbReference type="SAM" id="Phobius"/>
    </source>
</evidence>
<evidence type="ECO:0000256" key="2">
    <source>
        <dbReference type="ARBA" id="ARBA00009773"/>
    </source>
</evidence>
<keyword evidence="6 8" id="KW-1133">Transmembrane helix</keyword>
<accession>A0A6J4VW65</accession>
<dbReference type="AlphaFoldDB" id="A0A6J4VW65"/>
<evidence type="ECO:0000256" key="5">
    <source>
        <dbReference type="ARBA" id="ARBA00022692"/>
    </source>
</evidence>
<evidence type="ECO:0000256" key="6">
    <source>
        <dbReference type="ARBA" id="ARBA00022989"/>
    </source>
</evidence>
<reference evidence="9" key="1">
    <citation type="submission" date="2020-02" db="EMBL/GenBank/DDBJ databases">
        <authorList>
            <person name="Meier V. D."/>
        </authorList>
    </citation>
    <scope>NUCLEOTIDE SEQUENCE</scope>
    <source>
        <strain evidence="9">AVDCRST_MAG86</strain>
    </source>
</reference>
<dbReference type="GO" id="GO:0055085">
    <property type="term" value="P:transmembrane transport"/>
    <property type="evidence" value="ECO:0007669"/>
    <property type="project" value="TreeGrafter"/>
</dbReference>
<dbReference type="GO" id="GO:0005886">
    <property type="term" value="C:plasma membrane"/>
    <property type="evidence" value="ECO:0007669"/>
    <property type="project" value="UniProtKB-SubCell"/>
</dbReference>
<sequence>MSTEKARAEREAVRNPTAFEVVWRNVWVRAAVQLVLLIGVVWLLIFFWDRYAFALQTAIVGFVIAYVLNPVVNGLRRVGIRRALATVIVYILVVLLLVFGTYLLTQVVTELGRFVNALPRALDALGPVITNASNFFASWQESLPGFLADRFGVRAGSTDVSQEVEARILAVFTQAADGLTNLLENILNRGPGFLLSSATGIFSTTLQVFLILVASAYFLNDFPKFIANFKRFVPLRYRPVYKDTGKQLDLAVGGYLRGQLLIAVILGVFLYLGLRLIGINLALAISFLAAVLNLVPYLGPIVGAVPAVLLALTTSTPFTSALFVVILFVVANQLEGNLLSPFILSKSTNLHPVTVLIAITFGLGAFGLVGAIFAVPTAALIKVMLETYLLKRPAYTGEGRDVVLAVPVSDEAETKA</sequence>
<keyword evidence="5 8" id="KW-0812">Transmembrane</keyword>
<feature type="transmembrane region" description="Helical" evidence="8">
    <location>
        <begin position="84"/>
        <end position="104"/>
    </location>
</feature>
<gene>
    <name evidence="9" type="ORF">AVDCRST_MAG86-4431</name>
</gene>
<feature type="transmembrane region" description="Helical" evidence="8">
    <location>
        <begin position="350"/>
        <end position="381"/>
    </location>
</feature>
<dbReference type="Pfam" id="PF01594">
    <property type="entry name" value="AI-2E_transport"/>
    <property type="match status" value="1"/>
</dbReference>
<proteinExistence type="inferred from homology"/>
<evidence type="ECO:0000256" key="7">
    <source>
        <dbReference type="ARBA" id="ARBA00023136"/>
    </source>
</evidence>
<feature type="transmembrane region" description="Helical" evidence="8">
    <location>
        <begin position="26"/>
        <end position="47"/>
    </location>
</feature>
<keyword evidence="7 8" id="KW-0472">Membrane</keyword>
<evidence type="ECO:0000313" key="9">
    <source>
        <dbReference type="EMBL" id="CAA9588770.1"/>
    </source>
</evidence>
<keyword evidence="4" id="KW-1003">Cell membrane</keyword>
<protein>
    <submittedName>
        <fullName evidence="9">UPF0118 membrane protein DR0252</fullName>
    </submittedName>
</protein>
<dbReference type="EMBL" id="CADCWP010000366">
    <property type="protein sequence ID" value="CAA9588770.1"/>
    <property type="molecule type" value="Genomic_DNA"/>
</dbReference>
<comment type="subcellular location">
    <subcellularLocation>
        <location evidence="1">Cell membrane</location>
        <topology evidence="1">Multi-pass membrane protein</topology>
    </subcellularLocation>
</comment>
<keyword evidence="3" id="KW-0813">Transport</keyword>
<evidence type="ECO:0000256" key="3">
    <source>
        <dbReference type="ARBA" id="ARBA00022448"/>
    </source>
</evidence>
<evidence type="ECO:0000256" key="4">
    <source>
        <dbReference type="ARBA" id="ARBA00022475"/>
    </source>
</evidence>
<feature type="transmembrane region" description="Helical" evidence="8">
    <location>
        <begin position="53"/>
        <end position="72"/>
    </location>
</feature>
<dbReference type="PANTHER" id="PTHR21716">
    <property type="entry name" value="TRANSMEMBRANE PROTEIN"/>
    <property type="match status" value="1"/>
</dbReference>